<feature type="non-terminal residue" evidence="1">
    <location>
        <position position="1"/>
    </location>
</feature>
<evidence type="ECO:0000313" key="2">
    <source>
        <dbReference type="Proteomes" id="UP001189429"/>
    </source>
</evidence>
<accession>A0ABN9VXU6</accession>
<reference evidence="1" key="1">
    <citation type="submission" date="2023-10" db="EMBL/GenBank/DDBJ databases">
        <authorList>
            <person name="Chen Y."/>
            <person name="Shah S."/>
            <person name="Dougan E. K."/>
            <person name="Thang M."/>
            <person name="Chan C."/>
        </authorList>
    </citation>
    <scope>NUCLEOTIDE SEQUENCE [LARGE SCALE GENOMIC DNA]</scope>
</reference>
<dbReference type="EMBL" id="CAUYUJ010017797">
    <property type="protein sequence ID" value="CAK0878002.1"/>
    <property type="molecule type" value="Genomic_DNA"/>
</dbReference>
<gene>
    <name evidence="1" type="ORF">PCOR1329_LOCUS61891</name>
</gene>
<protein>
    <submittedName>
        <fullName evidence="1">Uncharacterized protein</fullName>
    </submittedName>
</protein>
<comment type="caution">
    <text evidence="1">The sequence shown here is derived from an EMBL/GenBank/DDBJ whole genome shotgun (WGS) entry which is preliminary data.</text>
</comment>
<evidence type="ECO:0000313" key="1">
    <source>
        <dbReference type="EMBL" id="CAK0878002.1"/>
    </source>
</evidence>
<organism evidence="1 2">
    <name type="scientific">Prorocentrum cordatum</name>
    <dbReference type="NCBI Taxonomy" id="2364126"/>
    <lineage>
        <taxon>Eukaryota</taxon>
        <taxon>Sar</taxon>
        <taxon>Alveolata</taxon>
        <taxon>Dinophyceae</taxon>
        <taxon>Prorocentrales</taxon>
        <taxon>Prorocentraceae</taxon>
        <taxon>Prorocentrum</taxon>
    </lineage>
</organism>
<proteinExistence type="predicted"/>
<dbReference type="Proteomes" id="UP001189429">
    <property type="component" value="Unassembled WGS sequence"/>
</dbReference>
<name>A0ABN9VXU6_9DINO</name>
<sequence>QMCPEIAEVHVHSDLFGICSDDGVDLSMDGVDPADGWACWHRDEDPVNAFGAVLMPNREAFEKTERARGARRSLWRLGVGEGPTLGVDGTDKEKFDGEDSIFEEKPVALDIEDGTGKEKYEGEGSIFEVKPVALGFDSDVKNMVKHTLGECCRLEDEGGARAAFMCWLMDQPEFEGLGIASCAIAG</sequence>
<keyword evidence="2" id="KW-1185">Reference proteome</keyword>